<keyword evidence="2" id="KW-1185">Reference proteome</keyword>
<proteinExistence type="predicted"/>
<dbReference type="Proteomes" id="UP000299102">
    <property type="component" value="Unassembled WGS sequence"/>
</dbReference>
<sequence>MALAAAADGAGRALAANSKQHVDLLLTVLISLSDTINFSMSVELNGSSPLILQFEFYKVALLGITVQKNIHTAGEGPRQAACGSSGVKATGEKKLGRRNKLKGGSYWSPGAGRRSCAGAMLRYGKWCSYLTSARPPLAIGRGRVWERVLRLRRSVRVQKFNVLKAAEICFNTAISKENFYQSTTTGLQQRWGYK</sequence>
<evidence type="ECO:0000313" key="1">
    <source>
        <dbReference type="EMBL" id="GBP35381.1"/>
    </source>
</evidence>
<accession>A0A4C1V973</accession>
<dbReference type="EMBL" id="BGZK01000302">
    <property type="protein sequence ID" value="GBP35381.1"/>
    <property type="molecule type" value="Genomic_DNA"/>
</dbReference>
<dbReference type="AlphaFoldDB" id="A0A4C1V973"/>
<evidence type="ECO:0000313" key="2">
    <source>
        <dbReference type="Proteomes" id="UP000299102"/>
    </source>
</evidence>
<name>A0A4C1V973_EUMVA</name>
<organism evidence="1 2">
    <name type="scientific">Eumeta variegata</name>
    <name type="common">Bagworm moth</name>
    <name type="synonym">Eumeta japonica</name>
    <dbReference type="NCBI Taxonomy" id="151549"/>
    <lineage>
        <taxon>Eukaryota</taxon>
        <taxon>Metazoa</taxon>
        <taxon>Ecdysozoa</taxon>
        <taxon>Arthropoda</taxon>
        <taxon>Hexapoda</taxon>
        <taxon>Insecta</taxon>
        <taxon>Pterygota</taxon>
        <taxon>Neoptera</taxon>
        <taxon>Endopterygota</taxon>
        <taxon>Lepidoptera</taxon>
        <taxon>Glossata</taxon>
        <taxon>Ditrysia</taxon>
        <taxon>Tineoidea</taxon>
        <taxon>Psychidae</taxon>
        <taxon>Oiketicinae</taxon>
        <taxon>Eumeta</taxon>
    </lineage>
</organism>
<reference evidence="1 2" key="1">
    <citation type="journal article" date="2019" name="Commun. Biol.">
        <title>The bagworm genome reveals a unique fibroin gene that provides high tensile strength.</title>
        <authorList>
            <person name="Kono N."/>
            <person name="Nakamura H."/>
            <person name="Ohtoshi R."/>
            <person name="Tomita M."/>
            <person name="Numata K."/>
            <person name="Arakawa K."/>
        </authorList>
    </citation>
    <scope>NUCLEOTIDE SEQUENCE [LARGE SCALE GENOMIC DNA]</scope>
</reference>
<gene>
    <name evidence="1" type="ORF">EVAR_20754_1</name>
</gene>
<comment type="caution">
    <text evidence="1">The sequence shown here is derived from an EMBL/GenBank/DDBJ whole genome shotgun (WGS) entry which is preliminary data.</text>
</comment>
<protein>
    <submittedName>
        <fullName evidence="1">Uncharacterized protein</fullName>
    </submittedName>
</protein>